<evidence type="ECO:0000313" key="10">
    <source>
        <dbReference type="Proteomes" id="UP000326331"/>
    </source>
</evidence>
<evidence type="ECO:0000256" key="5">
    <source>
        <dbReference type="HAMAP-Rule" id="MF_01080"/>
    </source>
</evidence>
<gene>
    <name evidence="5 9" type="primary">truB</name>
    <name evidence="9" type="ORF">Tbon_11300</name>
</gene>
<dbReference type="InterPro" id="IPR020103">
    <property type="entry name" value="PsdUridine_synth_cat_dom_sf"/>
</dbReference>
<evidence type="ECO:0000256" key="3">
    <source>
        <dbReference type="ARBA" id="ARBA00022694"/>
    </source>
</evidence>
<dbReference type="Pfam" id="PF16198">
    <property type="entry name" value="TruB_C_2"/>
    <property type="match status" value="1"/>
</dbReference>
<dbReference type="PANTHER" id="PTHR13767:SF2">
    <property type="entry name" value="PSEUDOURIDYLATE SYNTHASE TRUB1"/>
    <property type="match status" value="1"/>
</dbReference>
<name>A0ABX6C3L1_9CHLR</name>
<dbReference type="PANTHER" id="PTHR13767">
    <property type="entry name" value="TRNA-PSEUDOURIDINE SYNTHASE"/>
    <property type="match status" value="1"/>
</dbReference>
<evidence type="ECO:0000256" key="1">
    <source>
        <dbReference type="ARBA" id="ARBA00000385"/>
    </source>
</evidence>
<feature type="domain" description="tRNA pseudouridine synthase II TruB subfamily 1 C-terminal" evidence="7">
    <location>
        <begin position="252"/>
        <end position="303"/>
    </location>
</feature>
<dbReference type="EC" id="5.4.99.25" evidence="5"/>
<dbReference type="InterPro" id="IPR014780">
    <property type="entry name" value="tRNA_psdUridine_synth_TruB"/>
</dbReference>
<feature type="domain" description="tRNA pseudouridylate synthase B C-terminal" evidence="8">
    <location>
        <begin position="185"/>
        <end position="242"/>
    </location>
</feature>
<evidence type="ECO:0000256" key="2">
    <source>
        <dbReference type="ARBA" id="ARBA00005642"/>
    </source>
</evidence>
<dbReference type="InterPro" id="IPR015240">
    <property type="entry name" value="tRNA_sdUridine_synth_fam1_C"/>
</dbReference>
<feature type="active site" description="Nucleophile" evidence="5">
    <location>
        <position position="51"/>
    </location>
</feature>
<dbReference type="Proteomes" id="UP000326331">
    <property type="component" value="Chromosome"/>
</dbReference>
<dbReference type="SUPFAM" id="SSF55120">
    <property type="entry name" value="Pseudouridine synthase"/>
    <property type="match status" value="1"/>
</dbReference>
<dbReference type="GO" id="GO:0160148">
    <property type="term" value="F:tRNA pseudouridine(55) synthase activity"/>
    <property type="evidence" value="ECO:0007669"/>
    <property type="project" value="UniProtKB-EC"/>
</dbReference>
<comment type="catalytic activity">
    <reaction evidence="1 5">
        <text>uridine(55) in tRNA = pseudouridine(55) in tRNA</text>
        <dbReference type="Rhea" id="RHEA:42532"/>
        <dbReference type="Rhea" id="RHEA-COMP:10101"/>
        <dbReference type="Rhea" id="RHEA-COMP:10102"/>
        <dbReference type="ChEBI" id="CHEBI:65314"/>
        <dbReference type="ChEBI" id="CHEBI:65315"/>
        <dbReference type="EC" id="5.4.99.25"/>
    </reaction>
</comment>
<proteinExistence type="inferred from homology"/>
<reference evidence="9 10" key="1">
    <citation type="submission" date="2019-10" db="EMBL/GenBank/DDBJ databases">
        <title>Thermopilla bonchosmolovskayae gen. nov., sp. nov., a moderately thermophilic Chloroflexi bacterium from a Chukotka hot spring (Arctic, Russia), representing a novel classis Thermopillaia, which include previously uncultivated lineage OLB14.</title>
        <authorList>
            <person name="Kochetkova T.V."/>
            <person name="Zayulina K.S."/>
            <person name="Zhigarkov V.S."/>
            <person name="Minaev N.V."/>
            <person name="Novikov A."/>
            <person name="Toshchakov S.V."/>
            <person name="Elcheninov A.G."/>
            <person name="Kublanov I.V."/>
        </authorList>
    </citation>
    <scope>NUCLEOTIDE SEQUENCE [LARGE SCALE GENOMIC DNA]</scope>
    <source>
        <strain evidence="9 10">3753O</strain>
    </source>
</reference>
<dbReference type="HAMAP" id="MF_01080">
    <property type="entry name" value="TruB_bact"/>
    <property type="match status" value="1"/>
</dbReference>
<dbReference type="CDD" id="cd02573">
    <property type="entry name" value="PseudoU_synth_EcTruB"/>
    <property type="match status" value="1"/>
</dbReference>
<dbReference type="InterPro" id="IPR032819">
    <property type="entry name" value="TruB_C"/>
</dbReference>
<dbReference type="EMBL" id="CP042829">
    <property type="protein sequence ID" value="QFG03853.1"/>
    <property type="molecule type" value="Genomic_DNA"/>
</dbReference>
<protein>
    <recommendedName>
        <fullName evidence="5">tRNA pseudouridine synthase B</fullName>
        <ecNumber evidence="5">5.4.99.25</ecNumber>
    </recommendedName>
    <alternativeName>
        <fullName evidence="5">tRNA pseudouridine(55) synthase</fullName>
        <shortName evidence="5">Psi55 synthase</shortName>
    </alternativeName>
    <alternativeName>
        <fullName evidence="5">tRNA pseudouridylate synthase</fullName>
    </alternativeName>
    <alternativeName>
        <fullName evidence="5">tRNA-uridine isomerase</fullName>
    </alternativeName>
</protein>
<evidence type="ECO:0000259" key="6">
    <source>
        <dbReference type="Pfam" id="PF01509"/>
    </source>
</evidence>
<keyword evidence="4 5" id="KW-0413">Isomerase</keyword>
<evidence type="ECO:0000256" key="4">
    <source>
        <dbReference type="ARBA" id="ARBA00023235"/>
    </source>
</evidence>
<comment type="similarity">
    <text evidence="2 5">Belongs to the pseudouridine synthase TruB family. Type 1 subfamily.</text>
</comment>
<comment type="function">
    <text evidence="5">Responsible for synthesis of pseudouridine from uracil-55 in the psi GC loop of transfer RNAs.</text>
</comment>
<sequence>MRSAVARKRATNGPDGILLVDKPAGWTSHDVVAKVRWLLGQPRTGHAGTLDPFATGLLVLCLGQATRLSEYVMAHEKTYTGEIVLGIATDTADCEGAVTARRPVPPLDGATLERLARQFTGRIAQVPPAYSAVKVAGQRAYDLARQGKAVELAARPVEVFELQLTLLAADRLRIDVRCGPGTYIRSLARDIGEALGCGAHLASLRRLRSGRFAVDEAWSVEELERLAGMGRAGEAVLPADEALLEHDCALLGPSGAAAFVHGNVHRAGGALRPAPAARVYSTAGQFLGVGAVDAGGSVQPVKVFRA</sequence>
<dbReference type="Pfam" id="PF01509">
    <property type="entry name" value="TruB_N"/>
    <property type="match status" value="1"/>
</dbReference>
<evidence type="ECO:0000259" key="7">
    <source>
        <dbReference type="Pfam" id="PF09157"/>
    </source>
</evidence>
<accession>A0ABX6C3L1</accession>
<dbReference type="InterPro" id="IPR002501">
    <property type="entry name" value="PsdUridine_synth_N"/>
</dbReference>
<dbReference type="NCBIfam" id="TIGR00431">
    <property type="entry name" value="TruB"/>
    <property type="match status" value="1"/>
</dbReference>
<organism evidence="9 10">
    <name type="scientific">Tepidiforma bonchosmolovskayae</name>
    <dbReference type="NCBI Taxonomy" id="2601677"/>
    <lineage>
        <taxon>Bacteria</taxon>
        <taxon>Bacillati</taxon>
        <taxon>Chloroflexota</taxon>
        <taxon>Tepidiformia</taxon>
        <taxon>Tepidiformales</taxon>
        <taxon>Tepidiformaceae</taxon>
        <taxon>Tepidiforma</taxon>
    </lineage>
</organism>
<evidence type="ECO:0000259" key="8">
    <source>
        <dbReference type="Pfam" id="PF16198"/>
    </source>
</evidence>
<dbReference type="Pfam" id="PF09157">
    <property type="entry name" value="TruB-C_2"/>
    <property type="match status" value="1"/>
</dbReference>
<dbReference type="Gene3D" id="3.30.2350.10">
    <property type="entry name" value="Pseudouridine synthase"/>
    <property type="match status" value="1"/>
</dbReference>
<keyword evidence="10" id="KW-1185">Reference proteome</keyword>
<keyword evidence="3 5" id="KW-0819">tRNA processing</keyword>
<feature type="domain" description="Pseudouridine synthase II N-terminal" evidence="6">
    <location>
        <begin position="36"/>
        <end position="184"/>
    </location>
</feature>
<evidence type="ECO:0000313" key="9">
    <source>
        <dbReference type="EMBL" id="QFG03853.1"/>
    </source>
</evidence>